<organism evidence="1">
    <name type="scientific">Anguilla anguilla</name>
    <name type="common">European freshwater eel</name>
    <name type="synonym">Muraena anguilla</name>
    <dbReference type="NCBI Taxonomy" id="7936"/>
    <lineage>
        <taxon>Eukaryota</taxon>
        <taxon>Metazoa</taxon>
        <taxon>Chordata</taxon>
        <taxon>Craniata</taxon>
        <taxon>Vertebrata</taxon>
        <taxon>Euteleostomi</taxon>
        <taxon>Actinopterygii</taxon>
        <taxon>Neopterygii</taxon>
        <taxon>Teleostei</taxon>
        <taxon>Anguilliformes</taxon>
        <taxon>Anguillidae</taxon>
        <taxon>Anguilla</taxon>
    </lineage>
</organism>
<reference evidence="1" key="2">
    <citation type="journal article" date="2015" name="Fish Shellfish Immunol.">
        <title>Early steps in the European eel (Anguilla anguilla)-Vibrio vulnificus interaction in the gills: Role of the RtxA13 toxin.</title>
        <authorList>
            <person name="Callol A."/>
            <person name="Pajuelo D."/>
            <person name="Ebbesson L."/>
            <person name="Teles M."/>
            <person name="MacKenzie S."/>
            <person name="Amaro C."/>
        </authorList>
    </citation>
    <scope>NUCLEOTIDE SEQUENCE</scope>
</reference>
<protein>
    <submittedName>
        <fullName evidence="1">Uncharacterized protein</fullName>
    </submittedName>
</protein>
<dbReference type="AlphaFoldDB" id="A0A0E9QLS7"/>
<accession>A0A0E9QLS7</accession>
<reference evidence="1" key="1">
    <citation type="submission" date="2014-11" db="EMBL/GenBank/DDBJ databases">
        <authorList>
            <person name="Amaro Gonzalez C."/>
        </authorList>
    </citation>
    <scope>NUCLEOTIDE SEQUENCE</scope>
</reference>
<dbReference type="EMBL" id="GBXM01091549">
    <property type="protein sequence ID" value="JAH17028.1"/>
    <property type="molecule type" value="Transcribed_RNA"/>
</dbReference>
<name>A0A0E9QLS7_ANGAN</name>
<sequence length="49" mass="5327">MTQYPVLSSCTLRGVALDSALCTEAVSCITEPHIALRNCTLCMLYHIAL</sequence>
<evidence type="ECO:0000313" key="1">
    <source>
        <dbReference type="EMBL" id="JAH17028.1"/>
    </source>
</evidence>
<proteinExistence type="predicted"/>